<reference evidence="5" key="2">
    <citation type="submission" date="2021-02" db="EMBL/GenBank/DDBJ databases">
        <authorList>
            <person name="Kimball J.A."/>
            <person name="Haas M.W."/>
            <person name="Macchietto M."/>
            <person name="Kono T."/>
            <person name="Duquette J."/>
            <person name="Shao M."/>
        </authorList>
    </citation>
    <scope>NUCLEOTIDE SEQUENCE</scope>
    <source>
        <tissue evidence="5">Fresh leaf tissue</tissue>
    </source>
</reference>
<dbReference type="Proteomes" id="UP000729402">
    <property type="component" value="Unassembled WGS sequence"/>
</dbReference>
<protein>
    <recommendedName>
        <fullName evidence="3">Pectinesterase inhibitor domain-containing protein</fullName>
    </recommendedName>
</protein>
<evidence type="ECO:0000313" key="4">
    <source>
        <dbReference type="EMBL" id="KAG8067666.1"/>
    </source>
</evidence>
<feature type="chain" id="PRO_5035391717" description="Pectinesterase inhibitor domain-containing protein" evidence="2">
    <location>
        <begin position="31"/>
        <end position="185"/>
    </location>
</feature>
<keyword evidence="6" id="KW-1185">Reference proteome</keyword>
<evidence type="ECO:0000313" key="5">
    <source>
        <dbReference type="EMBL" id="KAG8067683.1"/>
    </source>
</evidence>
<dbReference type="AlphaFoldDB" id="A0A8J5W0G5"/>
<organism evidence="5 6">
    <name type="scientific">Zizania palustris</name>
    <name type="common">Northern wild rice</name>
    <dbReference type="NCBI Taxonomy" id="103762"/>
    <lineage>
        <taxon>Eukaryota</taxon>
        <taxon>Viridiplantae</taxon>
        <taxon>Streptophyta</taxon>
        <taxon>Embryophyta</taxon>
        <taxon>Tracheophyta</taxon>
        <taxon>Spermatophyta</taxon>
        <taxon>Magnoliopsida</taxon>
        <taxon>Liliopsida</taxon>
        <taxon>Poales</taxon>
        <taxon>Poaceae</taxon>
        <taxon>BOP clade</taxon>
        <taxon>Oryzoideae</taxon>
        <taxon>Oryzeae</taxon>
        <taxon>Zizaniinae</taxon>
        <taxon>Zizania</taxon>
    </lineage>
</organism>
<dbReference type="PANTHER" id="PTHR35357">
    <property type="entry name" value="OS02G0537100 PROTEIN"/>
    <property type="match status" value="1"/>
</dbReference>
<comment type="caution">
    <text evidence="5">The sequence shown here is derived from an EMBL/GenBank/DDBJ whole genome shotgun (WGS) entry which is preliminary data.</text>
</comment>
<reference evidence="5" key="1">
    <citation type="journal article" date="2021" name="bioRxiv">
        <title>Whole Genome Assembly and Annotation of Northern Wild Rice, Zizania palustris L., Supports a Whole Genome Duplication in the Zizania Genus.</title>
        <authorList>
            <person name="Haas M."/>
            <person name="Kono T."/>
            <person name="Macchietto M."/>
            <person name="Millas R."/>
            <person name="McGilp L."/>
            <person name="Shao M."/>
            <person name="Duquette J."/>
            <person name="Hirsch C.N."/>
            <person name="Kimball J."/>
        </authorList>
    </citation>
    <scope>NUCLEOTIDE SEQUENCE</scope>
    <source>
        <tissue evidence="5">Fresh leaf tissue</tissue>
    </source>
</reference>
<dbReference type="GO" id="GO:0004857">
    <property type="term" value="F:enzyme inhibitor activity"/>
    <property type="evidence" value="ECO:0007669"/>
    <property type="project" value="InterPro"/>
</dbReference>
<dbReference type="CDD" id="cd15800">
    <property type="entry name" value="PMEI-like_2"/>
    <property type="match status" value="1"/>
</dbReference>
<feature type="signal peptide" evidence="2">
    <location>
        <begin position="1"/>
        <end position="30"/>
    </location>
</feature>
<evidence type="ECO:0000256" key="1">
    <source>
        <dbReference type="ARBA" id="ARBA00022729"/>
    </source>
</evidence>
<proteinExistence type="predicted"/>
<evidence type="ECO:0000259" key="3">
    <source>
        <dbReference type="SMART" id="SM00856"/>
    </source>
</evidence>
<dbReference type="OrthoDB" id="606736at2759"/>
<dbReference type="PANTHER" id="PTHR35357:SF19">
    <property type="entry name" value="OS05G0283200 PROTEIN"/>
    <property type="match status" value="1"/>
</dbReference>
<evidence type="ECO:0000256" key="2">
    <source>
        <dbReference type="SAM" id="SignalP"/>
    </source>
</evidence>
<dbReference type="Pfam" id="PF04043">
    <property type="entry name" value="PMEI"/>
    <property type="match status" value="1"/>
</dbReference>
<dbReference type="NCBIfam" id="TIGR01614">
    <property type="entry name" value="PME_inhib"/>
    <property type="match status" value="1"/>
</dbReference>
<dbReference type="EMBL" id="JAAALK010000284">
    <property type="protein sequence ID" value="KAG8067666.1"/>
    <property type="molecule type" value="Genomic_DNA"/>
</dbReference>
<dbReference type="InterPro" id="IPR006501">
    <property type="entry name" value="Pectinesterase_inhib_dom"/>
</dbReference>
<sequence length="185" mass="20080">MWPAYGQLVVVAAAALFLLSAGGLPQTALAKRGGDEVVSPQVSDICAHTPFPEMCRGTAGRHASKYPVIDNAAVLNMQVDAFARRAEQARKHVTEVSLGAPPQQIQALSFCDTMYMNSQDTIGAAERAITFKDKATANIMLQLAVQDFESCDRPFQQNGIINPMEKFDAELKEMANNCMALTNML</sequence>
<feature type="domain" description="Pectinesterase inhibitor" evidence="3">
    <location>
        <begin position="37"/>
        <end position="181"/>
    </location>
</feature>
<gene>
    <name evidence="4" type="ORF">GUJ93_ZPchr0005g14831</name>
    <name evidence="5" type="ORF">GUJ93_ZPchr0005g16117</name>
</gene>
<keyword evidence="1 2" id="KW-0732">Signal</keyword>
<name>A0A8J5W0G5_ZIZPA</name>
<accession>A0A8J5W0G5</accession>
<evidence type="ECO:0000313" key="6">
    <source>
        <dbReference type="Proteomes" id="UP000729402"/>
    </source>
</evidence>
<dbReference type="FunFam" id="1.20.140.40:FF:000003">
    <property type="entry name" value="Invertase/pectin methylesterase inhibitor family protein"/>
    <property type="match status" value="1"/>
</dbReference>
<dbReference type="EMBL" id="JAAALK010000284">
    <property type="protein sequence ID" value="KAG8067683.1"/>
    <property type="molecule type" value="Genomic_DNA"/>
</dbReference>
<dbReference type="SMART" id="SM00856">
    <property type="entry name" value="PMEI"/>
    <property type="match status" value="1"/>
</dbReference>